<dbReference type="GO" id="GO:0016020">
    <property type="term" value="C:membrane"/>
    <property type="evidence" value="ECO:0007669"/>
    <property type="project" value="UniProtKB-SubCell"/>
</dbReference>
<keyword evidence="3 5" id="KW-1133">Transmembrane helix</keyword>
<keyword evidence="7" id="KW-1185">Reference proteome</keyword>
<feature type="transmembrane region" description="Helical" evidence="5">
    <location>
        <begin position="170"/>
        <end position="192"/>
    </location>
</feature>
<keyword evidence="2 5" id="KW-0812">Transmembrane</keyword>
<evidence type="ECO:0000256" key="2">
    <source>
        <dbReference type="ARBA" id="ARBA00022692"/>
    </source>
</evidence>
<evidence type="ECO:0000259" key="6">
    <source>
        <dbReference type="PROSITE" id="PS50850"/>
    </source>
</evidence>
<feature type="transmembrane region" description="Helical" evidence="5">
    <location>
        <begin position="256"/>
        <end position="276"/>
    </location>
</feature>
<keyword evidence="4 5" id="KW-0472">Membrane</keyword>
<gene>
    <name evidence="8" type="primary">LOC115480250</name>
</gene>
<dbReference type="Pfam" id="PF00083">
    <property type="entry name" value="Sugar_tr"/>
    <property type="match status" value="1"/>
</dbReference>
<feature type="transmembrane region" description="Helical" evidence="5">
    <location>
        <begin position="198"/>
        <end position="221"/>
    </location>
</feature>
<dbReference type="InterPro" id="IPR005828">
    <property type="entry name" value="MFS_sugar_transport-like"/>
</dbReference>
<reference evidence="8" key="2">
    <citation type="submission" date="2025-08" db="UniProtKB">
        <authorList>
            <consortium name="RefSeq"/>
        </authorList>
    </citation>
    <scope>IDENTIFICATION</scope>
</reference>
<evidence type="ECO:0000256" key="4">
    <source>
        <dbReference type="ARBA" id="ARBA00023136"/>
    </source>
</evidence>
<dbReference type="FunFam" id="1.20.1250.20:FF:000023">
    <property type="entry name" value="Solute carrier family 22 member 6"/>
    <property type="match status" value="1"/>
</dbReference>
<feature type="transmembrane region" description="Helical" evidence="5">
    <location>
        <begin position="345"/>
        <end position="364"/>
    </location>
</feature>
<evidence type="ECO:0000313" key="8">
    <source>
        <dbReference type="RefSeq" id="XP_030074643.1"/>
    </source>
</evidence>
<dbReference type="InParanoid" id="A0A6P7ZAM4"/>
<evidence type="ECO:0000313" key="7">
    <source>
        <dbReference type="Proteomes" id="UP000515156"/>
    </source>
</evidence>
<dbReference type="KEGG" id="muo:115480250"/>
<evidence type="ECO:0000256" key="3">
    <source>
        <dbReference type="ARBA" id="ARBA00022989"/>
    </source>
</evidence>
<evidence type="ECO:0000256" key="5">
    <source>
        <dbReference type="SAM" id="Phobius"/>
    </source>
</evidence>
<feature type="domain" description="Major facilitator superfamily (MFS) profile" evidence="6">
    <location>
        <begin position="92"/>
        <end position="516"/>
    </location>
</feature>
<feature type="transmembrane region" description="Helical" evidence="5">
    <location>
        <begin position="464"/>
        <end position="485"/>
    </location>
</feature>
<dbReference type="Gene3D" id="1.20.1250.20">
    <property type="entry name" value="MFS general substrate transporter like domains"/>
    <property type="match status" value="1"/>
</dbReference>
<dbReference type="GO" id="GO:0022857">
    <property type="term" value="F:transmembrane transporter activity"/>
    <property type="evidence" value="ECO:0007669"/>
    <property type="project" value="InterPro"/>
</dbReference>
<dbReference type="FunCoup" id="A0A6P7ZAM4">
    <property type="interactions" value="53"/>
</dbReference>
<comment type="subcellular location">
    <subcellularLocation>
        <location evidence="1">Membrane</location>
        <topology evidence="1">Multi-pass membrane protein</topology>
    </subcellularLocation>
</comment>
<dbReference type="GeneID" id="115480250"/>
<proteinExistence type="predicted"/>
<dbReference type="OrthoDB" id="2544694at2759"/>
<reference evidence="7" key="1">
    <citation type="submission" date="2024-06" db="UniProtKB">
        <authorList>
            <consortium name="RefSeq"/>
        </authorList>
    </citation>
    <scope>NUCLEOTIDE SEQUENCE [LARGE SCALE GENOMIC DNA]</scope>
</reference>
<accession>A0A6P7ZAM4</accession>
<organism evidence="7 8">
    <name type="scientific">Microcaecilia unicolor</name>
    <dbReference type="NCBI Taxonomy" id="1415580"/>
    <lineage>
        <taxon>Eukaryota</taxon>
        <taxon>Metazoa</taxon>
        <taxon>Chordata</taxon>
        <taxon>Craniata</taxon>
        <taxon>Vertebrata</taxon>
        <taxon>Euteleostomi</taxon>
        <taxon>Amphibia</taxon>
        <taxon>Gymnophiona</taxon>
        <taxon>Siphonopidae</taxon>
        <taxon>Microcaecilia</taxon>
    </lineage>
</organism>
<feature type="transmembrane region" description="Helical" evidence="5">
    <location>
        <begin position="491"/>
        <end position="511"/>
    </location>
</feature>
<dbReference type="PANTHER" id="PTHR24064">
    <property type="entry name" value="SOLUTE CARRIER FAMILY 22 MEMBER"/>
    <property type="match status" value="1"/>
</dbReference>
<feature type="transmembrane region" description="Helical" evidence="5">
    <location>
        <begin position="428"/>
        <end position="452"/>
    </location>
</feature>
<feature type="transmembrane region" description="Helical" evidence="5">
    <location>
        <begin position="370"/>
        <end position="391"/>
    </location>
</feature>
<dbReference type="InterPro" id="IPR020846">
    <property type="entry name" value="MFS_dom"/>
</dbReference>
<dbReference type="AlphaFoldDB" id="A0A6P7ZAM4"/>
<dbReference type="SUPFAM" id="SSF103473">
    <property type="entry name" value="MFS general substrate transporter"/>
    <property type="match status" value="1"/>
</dbReference>
<feature type="transmembrane region" description="Helical" evidence="5">
    <location>
        <begin position="228"/>
        <end position="250"/>
    </location>
</feature>
<sequence length="559" mass="62514">MGFNDLLEGIGVGYFQFLHCAMLLLPICLLSSHNFLQNFSAAIPAHHCALPSFDNWSSPEIPAHADLLVVFIPLDGNQKPESCVRYTTPQWQLLIPNSSTIEPAMETGMEPCVEGWIYDTSLFSSTIITEWDLVCEQRRMKQMAQTIYMTGVLMGSIVFGGLADRFGRRALLIWCYLQLAIAGTCVAFLPWFSAYCSFRFLCGMAFSGILLNTISLILEWMPPKGRTLVATIFGYGFTSGQLILAGIAYGIREWRWLQFTVSVPFFFFFLYSWWVPESSRWLVLKKKPHMAMKNLHKVARINGKREEGDRITLEVVIFHMEAETSAMKSSHSILDLFRTPAMRRISVCLTLVWFSTSFAYYGLAMDLQNFQLSIFLVQVLFGVIDFPAKFISAISMSFIGRRVTQGTTLILAGLMILANIFVPTEMNIIRSVIAALGKGCLATSFTCAYLYAGELYPTVIRQTGMGFVSMNSRVGSMVAPVILMIGEYASALPPATYGASAFTAGIAAYFLMETQNCTLPDTIEDVESRARCKAFSKQEKRIEEVDLMLKTTSSRNSPV</sequence>
<feature type="transmembrane region" description="Helical" evidence="5">
    <location>
        <begin position="403"/>
        <end position="422"/>
    </location>
</feature>
<dbReference type="RefSeq" id="XP_030074643.1">
    <property type="nucleotide sequence ID" value="XM_030218783.1"/>
</dbReference>
<dbReference type="PROSITE" id="PS50850">
    <property type="entry name" value="MFS"/>
    <property type="match status" value="1"/>
</dbReference>
<name>A0A6P7ZAM4_9AMPH</name>
<feature type="transmembrane region" description="Helical" evidence="5">
    <location>
        <begin position="146"/>
        <end position="163"/>
    </location>
</feature>
<evidence type="ECO:0000256" key="1">
    <source>
        <dbReference type="ARBA" id="ARBA00004141"/>
    </source>
</evidence>
<dbReference type="InterPro" id="IPR036259">
    <property type="entry name" value="MFS_trans_sf"/>
</dbReference>
<protein>
    <submittedName>
        <fullName evidence="8">Solute carrier family 22 member 20-like</fullName>
    </submittedName>
</protein>
<dbReference type="Proteomes" id="UP000515156">
    <property type="component" value="Chromosome 11"/>
</dbReference>